<dbReference type="SUPFAM" id="SSF47459">
    <property type="entry name" value="HLH, helix-loop-helix DNA-binding domain"/>
    <property type="match status" value="1"/>
</dbReference>
<dbReference type="Pfam" id="PF00010">
    <property type="entry name" value="HLH"/>
    <property type="match status" value="1"/>
</dbReference>
<feature type="region of interest" description="Disordered" evidence="12">
    <location>
        <begin position="356"/>
        <end position="377"/>
    </location>
</feature>
<evidence type="ECO:0000256" key="1">
    <source>
        <dbReference type="ARBA" id="ARBA00004123"/>
    </source>
</evidence>
<dbReference type="PANTHER" id="PTHR15402">
    <property type="entry name" value="TRANSCRIPTION FACTOR-LIKE 5 PROTEIN"/>
    <property type="match status" value="1"/>
</dbReference>
<dbReference type="OrthoDB" id="9948648at2759"/>
<dbReference type="InterPro" id="IPR011598">
    <property type="entry name" value="bHLH_dom"/>
</dbReference>
<evidence type="ECO:0000256" key="7">
    <source>
        <dbReference type="ARBA" id="ARBA00023015"/>
    </source>
</evidence>
<dbReference type="GO" id="GO:0005737">
    <property type="term" value="C:cytoplasm"/>
    <property type="evidence" value="ECO:0007669"/>
    <property type="project" value="UniProtKB-SubCell"/>
</dbReference>
<evidence type="ECO:0000256" key="2">
    <source>
        <dbReference type="ARBA" id="ARBA00004496"/>
    </source>
</evidence>
<name>A0A1A6H0F1_NEOLE</name>
<keyword evidence="15" id="KW-1185">Reference proteome</keyword>
<keyword evidence="7" id="KW-0805">Transcription regulation</keyword>
<keyword evidence="10" id="KW-0539">Nucleus</keyword>
<reference evidence="14 15" key="1">
    <citation type="submission" date="2016-06" db="EMBL/GenBank/DDBJ databases">
        <title>The Draft Genome Sequence and Annotation of the Desert Woodrat Neotoma lepida.</title>
        <authorList>
            <person name="Campbell M."/>
            <person name="Oakeson K.F."/>
            <person name="Yandell M."/>
            <person name="Halpert J.R."/>
            <person name="Dearing D."/>
        </authorList>
    </citation>
    <scope>NUCLEOTIDE SEQUENCE [LARGE SCALE GENOMIC DNA]</scope>
    <source>
        <strain evidence="14">417</strain>
        <tissue evidence="14">Liver</tissue>
    </source>
</reference>
<feature type="non-terminal residue" evidence="14">
    <location>
        <position position="484"/>
    </location>
</feature>
<dbReference type="GO" id="GO:0000978">
    <property type="term" value="F:RNA polymerase II cis-regulatory region sequence-specific DNA binding"/>
    <property type="evidence" value="ECO:0007669"/>
    <property type="project" value="TreeGrafter"/>
</dbReference>
<dbReference type="SMART" id="SM00353">
    <property type="entry name" value="HLH"/>
    <property type="match status" value="1"/>
</dbReference>
<evidence type="ECO:0000256" key="9">
    <source>
        <dbReference type="ARBA" id="ARBA00023163"/>
    </source>
</evidence>
<dbReference type="CDD" id="cd18908">
    <property type="entry name" value="bHLH_SOHLH1_2"/>
    <property type="match status" value="1"/>
</dbReference>
<proteinExistence type="predicted"/>
<dbReference type="Proteomes" id="UP000092124">
    <property type="component" value="Unassembled WGS sequence"/>
</dbReference>
<evidence type="ECO:0000256" key="3">
    <source>
        <dbReference type="ARBA" id="ARBA00022473"/>
    </source>
</evidence>
<keyword evidence="9" id="KW-0804">Transcription</keyword>
<keyword evidence="4" id="KW-0221">Differentiation</keyword>
<keyword evidence="8" id="KW-0238">DNA-binding</keyword>
<dbReference type="PANTHER" id="PTHR15402:SF4">
    <property type="entry name" value="SPERMATOGENESIS- AND OOGENESIS-SPECIFIC BASIC HELIX-LOOP-HELIX-CONTAINING PROTEIN 1"/>
    <property type="match status" value="1"/>
</dbReference>
<evidence type="ECO:0000313" key="14">
    <source>
        <dbReference type="EMBL" id="OBS71724.1"/>
    </source>
</evidence>
<evidence type="ECO:0000256" key="5">
    <source>
        <dbReference type="ARBA" id="ARBA00022871"/>
    </source>
</evidence>
<dbReference type="Gene3D" id="4.10.280.10">
    <property type="entry name" value="Helix-loop-helix DNA-binding domain"/>
    <property type="match status" value="1"/>
</dbReference>
<sequence length="484" mass="53539">MEQISDGQEQGSTRVQGAHLEWKRLHAEHLHLAYSSDCVSCSLTLDPNRFPGKLQLLLVGDATRYFLTGSVQKLFSGTTQFTLTVSDVKKVAELLAANLFDIIFLKVTSPLTAEELEAIKFIRSGKKKNTRLLFVFIKPENFKDYGVDISFPEPLTLGKINMVVKYWKAYFTDMANVAVTERGPERGLHLQTSCCELGEHFSTDLFLRSEQLKNETELGLKAPLLGPERNRKTSLLHSSKEKLRRERIKFCCEQLRTILPYVKGRKSDVASVIEATVDYMKCVRENLSAAMMAQITETLQNNKRFSKRHVPIELFLPPAAASQRDSGVLTSTYSSVQEIQLLADQCLNVYSMPAAEGPPEEAVRGQSSSVSESSTGDLYKSRVPSAVLARNSFHAVRYCPGAAPPHDSAARTNQNIPIYLPSAGPGVSNFLPQHCNSMLCQTCATSPNCLVSVLGSVSQTGSSTSDLVGLTWPEQLLRVWLAQS</sequence>
<evidence type="ECO:0000256" key="12">
    <source>
        <dbReference type="SAM" id="MobiDB-lite"/>
    </source>
</evidence>
<dbReference type="GO" id="GO:0005634">
    <property type="term" value="C:nucleus"/>
    <property type="evidence" value="ECO:0007669"/>
    <property type="project" value="UniProtKB-SubCell"/>
</dbReference>
<keyword evidence="5" id="KW-0744">Spermatogenesis</keyword>
<keyword evidence="6" id="KW-0896">Oogenesis</keyword>
<dbReference type="GO" id="GO:0046983">
    <property type="term" value="F:protein dimerization activity"/>
    <property type="evidence" value="ECO:0007669"/>
    <property type="project" value="InterPro"/>
</dbReference>
<dbReference type="InterPro" id="IPR036638">
    <property type="entry name" value="HLH_DNA-bd_sf"/>
</dbReference>
<evidence type="ECO:0000313" key="15">
    <source>
        <dbReference type="Proteomes" id="UP000092124"/>
    </source>
</evidence>
<evidence type="ECO:0000256" key="4">
    <source>
        <dbReference type="ARBA" id="ARBA00022782"/>
    </source>
</evidence>
<gene>
    <name evidence="14" type="ORF">A6R68_13699</name>
</gene>
<dbReference type="GO" id="GO:0000981">
    <property type="term" value="F:DNA-binding transcription factor activity, RNA polymerase II-specific"/>
    <property type="evidence" value="ECO:0007669"/>
    <property type="project" value="TreeGrafter"/>
</dbReference>
<evidence type="ECO:0000256" key="11">
    <source>
        <dbReference type="ARBA" id="ARBA00074702"/>
    </source>
</evidence>
<comment type="subcellular location">
    <subcellularLocation>
        <location evidence="2">Cytoplasm</location>
    </subcellularLocation>
    <subcellularLocation>
        <location evidence="1">Nucleus</location>
    </subcellularLocation>
</comment>
<dbReference type="InterPro" id="IPR039583">
    <property type="entry name" value="TCFL5/SOLH1/2"/>
</dbReference>
<feature type="domain" description="BHLH" evidence="13">
    <location>
        <begin position="232"/>
        <end position="283"/>
    </location>
</feature>
<evidence type="ECO:0000256" key="8">
    <source>
        <dbReference type="ARBA" id="ARBA00023125"/>
    </source>
</evidence>
<organism evidence="14 15">
    <name type="scientific">Neotoma lepida</name>
    <name type="common">Desert woodrat</name>
    <dbReference type="NCBI Taxonomy" id="56216"/>
    <lineage>
        <taxon>Eukaryota</taxon>
        <taxon>Metazoa</taxon>
        <taxon>Chordata</taxon>
        <taxon>Craniata</taxon>
        <taxon>Vertebrata</taxon>
        <taxon>Euteleostomi</taxon>
        <taxon>Mammalia</taxon>
        <taxon>Eutheria</taxon>
        <taxon>Euarchontoglires</taxon>
        <taxon>Glires</taxon>
        <taxon>Rodentia</taxon>
        <taxon>Myomorpha</taxon>
        <taxon>Muroidea</taxon>
        <taxon>Cricetidae</taxon>
        <taxon>Neotominae</taxon>
        <taxon>Neotoma</taxon>
    </lineage>
</organism>
<protein>
    <recommendedName>
        <fullName evidence="11">Spermatogenesis- and oogenesis-specific basic helix-loop-helix-containing protein 2</fullName>
    </recommendedName>
</protein>
<dbReference type="GO" id="GO:0007283">
    <property type="term" value="P:spermatogenesis"/>
    <property type="evidence" value="ECO:0007669"/>
    <property type="project" value="UniProtKB-KW"/>
</dbReference>
<dbReference type="PROSITE" id="PS50888">
    <property type="entry name" value="BHLH"/>
    <property type="match status" value="1"/>
</dbReference>
<dbReference type="STRING" id="56216.A0A1A6H0F1"/>
<dbReference type="EMBL" id="LZPO01055639">
    <property type="protein sequence ID" value="OBS71724.1"/>
    <property type="molecule type" value="Genomic_DNA"/>
</dbReference>
<dbReference type="FunFam" id="4.10.280.10:FF:000071">
    <property type="entry name" value="spermatogenesis- and oogenesis-specific basic helix-loop-helix-containing protein 2"/>
    <property type="match status" value="1"/>
</dbReference>
<keyword evidence="3" id="KW-0217">Developmental protein</keyword>
<accession>A0A1A6H0F1</accession>
<evidence type="ECO:0000256" key="6">
    <source>
        <dbReference type="ARBA" id="ARBA00022943"/>
    </source>
</evidence>
<dbReference type="GO" id="GO:0048477">
    <property type="term" value="P:oogenesis"/>
    <property type="evidence" value="ECO:0007669"/>
    <property type="project" value="UniProtKB-KW"/>
</dbReference>
<dbReference type="AlphaFoldDB" id="A0A1A6H0F1"/>
<comment type="caution">
    <text evidence="14">The sequence shown here is derived from an EMBL/GenBank/DDBJ whole genome shotgun (WGS) entry which is preliminary data.</text>
</comment>
<evidence type="ECO:0000256" key="10">
    <source>
        <dbReference type="ARBA" id="ARBA00023242"/>
    </source>
</evidence>
<evidence type="ECO:0000259" key="13">
    <source>
        <dbReference type="PROSITE" id="PS50888"/>
    </source>
</evidence>